<dbReference type="InterPro" id="IPR009518">
    <property type="entry name" value="PSII_PsbX"/>
</dbReference>
<dbReference type="GO" id="GO:0009523">
    <property type="term" value="C:photosystem II"/>
    <property type="evidence" value="ECO:0007669"/>
    <property type="project" value="UniProtKB-KW"/>
</dbReference>
<dbReference type="GO" id="GO:0015979">
    <property type="term" value="P:photosynthesis"/>
    <property type="evidence" value="ECO:0007669"/>
    <property type="project" value="UniProtKB-KW"/>
</dbReference>
<proteinExistence type="predicted"/>
<dbReference type="Gene3D" id="1.20.5.510">
    <property type="entry name" value="Single helix bin"/>
    <property type="match status" value="1"/>
</dbReference>
<dbReference type="PANTHER" id="PTHR34455:SF1">
    <property type="entry name" value="OS07G0673550 PROTEIN"/>
    <property type="match status" value="1"/>
</dbReference>
<evidence type="ECO:0000256" key="4">
    <source>
        <dbReference type="ARBA" id="ARBA00023136"/>
    </source>
</evidence>
<dbReference type="Proteomes" id="UP000087171">
    <property type="component" value="Unplaced"/>
</dbReference>
<dbReference type="OrthoDB" id="539365at2759"/>
<dbReference type="RefSeq" id="XP_004513471.1">
    <property type="nucleotide sequence ID" value="XM_004513414.3"/>
</dbReference>
<evidence type="ECO:0000256" key="2">
    <source>
        <dbReference type="ARBA" id="ARBA00022692"/>
    </source>
</evidence>
<dbReference type="PaxDb" id="3827-XP_004513471.1"/>
<evidence type="ECO:0000256" key="3">
    <source>
        <dbReference type="ARBA" id="ARBA00022989"/>
    </source>
</evidence>
<evidence type="ECO:0000313" key="8">
    <source>
        <dbReference type="RefSeq" id="XP_004513471.1"/>
    </source>
</evidence>
<accession>A0A1S2Z1T2</accession>
<feature type="transmembrane region" description="Helical" evidence="6">
    <location>
        <begin position="59"/>
        <end position="78"/>
    </location>
</feature>
<evidence type="ECO:0000313" key="7">
    <source>
        <dbReference type="Proteomes" id="UP000087171"/>
    </source>
</evidence>
<dbReference type="AlphaFoldDB" id="A0A1S2Z1T2"/>
<keyword evidence="3 6" id="KW-1133">Transmembrane helix</keyword>
<keyword evidence="2 6" id="KW-0812">Transmembrane</keyword>
<name>A0A1S2Z1T2_CICAR</name>
<sequence>MASTSAVSMAMPLTYTSQKTVVCSSGAFFNPLPLRSSKIVASSKHNGRFQVRASMKEKVVMGLTAAALTASLMVPDVAEAAVSPSLKNFLLSIGAGGVVVAVIVGAVVGVSNFDPVKRS</sequence>
<evidence type="ECO:0000256" key="1">
    <source>
        <dbReference type="ARBA" id="ARBA00022531"/>
    </source>
</evidence>
<dbReference type="PANTHER" id="PTHR34455">
    <property type="entry name" value="OS07G0673550 PROTEIN"/>
    <property type="match status" value="1"/>
</dbReference>
<keyword evidence="1" id="KW-0602">Photosynthesis</keyword>
<dbReference type="STRING" id="3827.A0A1S2Z1T2"/>
<keyword evidence="7" id="KW-1185">Reference proteome</keyword>
<keyword evidence="5" id="KW-0604">Photosystem II</keyword>
<reference evidence="8" key="1">
    <citation type="submission" date="2025-08" db="UniProtKB">
        <authorList>
            <consortium name="RefSeq"/>
        </authorList>
    </citation>
    <scope>IDENTIFICATION</scope>
    <source>
        <tissue evidence="8">Etiolated seedlings</tissue>
    </source>
</reference>
<evidence type="ECO:0000256" key="6">
    <source>
        <dbReference type="SAM" id="Phobius"/>
    </source>
</evidence>
<keyword evidence="4 6" id="KW-0472">Membrane</keyword>
<dbReference type="FunFam" id="1.20.5.510:FF:000006">
    <property type="entry name" value="Photosystem II psbX protein"/>
    <property type="match status" value="1"/>
</dbReference>
<dbReference type="KEGG" id="cam:101490686"/>
<dbReference type="GeneID" id="101490686"/>
<evidence type="ECO:0000256" key="5">
    <source>
        <dbReference type="ARBA" id="ARBA00023276"/>
    </source>
</evidence>
<protein>
    <submittedName>
        <fullName evidence="8">Uncharacterized protein LOC101490686</fullName>
    </submittedName>
</protein>
<gene>
    <name evidence="8" type="primary">LOC101490686</name>
</gene>
<dbReference type="Pfam" id="PF06596">
    <property type="entry name" value="PsbX"/>
    <property type="match status" value="1"/>
</dbReference>
<feature type="transmembrane region" description="Helical" evidence="6">
    <location>
        <begin position="90"/>
        <end position="113"/>
    </location>
</feature>
<organism evidence="7 8">
    <name type="scientific">Cicer arietinum</name>
    <name type="common">Chickpea</name>
    <name type="synonym">Garbanzo</name>
    <dbReference type="NCBI Taxonomy" id="3827"/>
    <lineage>
        <taxon>Eukaryota</taxon>
        <taxon>Viridiplantae</taxon>
        <taxon>Streptophyta</taxon>
        <taxon>Embryophyta</taxon>
        <taxon>Tracheophyta</taxon>
        <taxon>Spermatophyta</taxon>
        <taxon>Magnoliopsida</taxon>
        <taxon>eudicotyledons</taxon>
        <taxon>Gunneridae</taxon>
        <taxon>Pentapetalae</taxon>
        <taxon>rosids</taxon>
        <taxon>fabids</taxon>
        <taxon>Fabales</taxon>
        <taxon>Fabaceae</taxon>
        <taxon>Papilionoideae</taxon>
        <taxon>50 kb inversion clade</taxon>
        <taxon>NPAAA clade</taxon>
        <taxon>Hologalegina</taxon>
        <taxon>IRL clade</taxon>
        <taxon>Cicereae</taxon>
        <taxon>Cicer</taxon>
    </lineage>
</organism>
<dbReference type="eggNOG" id="ENOG502S31P">
    <property type="taxonomic scope" value="Eukaryota"/>
</dbReference>